<feature type="non-terminal residue" evidence="1">
    <location>
        <position position="1"/>
    </location>
</feature>
<dbReference type="AlphaFoldDB" id="A0A8H6H8I2"/>
<evidence type="ECO:0000313" key="1">
    <source>
        <dbReference type="EMBL" id="KAF6741487.1"/>
    </source>
</evidence>
<proteinExistence type="predicted"/>
<name>A0A8H6H8I2_9AGAR</name>
<dbReference type="EMBL" id="JACGCI010000240">
    <property type="protein sequence ID" value="KAF6741487.1"/>
    <property type="molecule type" value="Genomic_DNA"/>
</dbReference>
<reference evidence="1 3" key="1">
    <citation type="submission" date="2020-07" db="EMBL/GenBank/DDBJ databases">
        <title>Comparative genomics of pyrophilous fungi reveals a link between fire events and developmental genes.</title>
        <authorList>
            <consortium name="DOE Joint Genome Institute"/>
            <person name="Steindorff A.S."/>
            <person name="Carver A."/>
            <person name="Calhoun S."/>
            <person name="Stillman K."/>
            <person name="Liu H."/>
            <person name="Lipzen A."/>
            <person name="Pangilinan J."/>
            <person name="Labutti K."/>
            <person name="Bruns T.D."/>
            <person name="Grigoriev I.V."/>
        </authorList>
    </citation>
    <scope>NUCLEOTIDE SEQUENCE [LARGE SCALE GENOMIC DNA]</scope>
    <source>
        <strain evidence="1 3">CBS 144469</strain>
    </source>
</reference>
<dbReference type="OrthoDB" id="3261436at2759"/>
<evidence type="ECO:0000313" key="3">
    <source>
        <dbReference type="Proteomes" id="UP000521943"/>
    </source>
</evidence>
<dbReference type="EMBL" id="JACGCI010000188">
    <property type="protein sequence ID" value="KAF6742312.1"/>
    <property type="molecule type" value="Genomic_DNA"/>
</dbReference>
<protein>
    <submittedName>
        <fullName evidence="1">Uncharacterized protein</fullName>
    </submittedName>
</protein>
<accession>A0A8H6H8I2</accession>
<gene>
    <name evidence="2" type="ORF">DFP72DRAFT_830693</name>
    <name evidence="1" type="ORF">DFP72DRAFT_833283</name>
</gene>
<keyword evidence="3" id="KW-1185">Reference proteome</keyword>
<dbReference type="Proteomes" id="UP000521943">
    <property type="component" value="Unassembled WGS sequence"/>
</dbReference>
<evidence type="ECO:0000313" key="2">
    <source>
        <dbReference type="EMBL" id="KAF6742312.1"/>
    </source>
</evidence>
<sequence length="131" mass="15216">TVIKIEWAKSRARAARYHEEVNIVREEMRRTIRFFTWKEKDWYQSATAKQTLGGIEEDYNEGLQAYAKRQGAICLGLRRKFEHMWSGVDGQISGAMAEIRDPALFYVRRKQEEVKVSVPTISDDVEMSSPS</sequence>
<comment type="caution">
    <text evidence="1">The sequence shown here is derived from an EMBL/GenBank/DDBJ whole genome shotgun (WGS) entry which is preliminary data.</text>
</comment>
<organism evidence="1 3">
    <name type="scientific">Ephemerocybe angulata</name>
    <dbReference type="NCBI Taxonomy" id="980116"/>
    <lineage>
        <taxon>Eukaryota</taxon>
        <taxon>Fungi</taxon>
        <taxon>Dikarya</taxon>
        <taxon>Basidiomycota</taxon>
        <taxon>Agaricomycotina</taxon>
        <taxon>Agaricomycetes</taxon>
        <taxon>Agaricomycetidae</taxon>
        <taxon>Agaricales</taxon>
        <taxon>Agaricineae</taxon>
        <taxon>Psathyrellaceae</taxon>
        <taxon>Ephemerocybe</taxon>
    </lineage>
</organism>